<reference evidence="5" key="1">
    <citation type="submission" date="2019-12" db="EMBL/GenBank/DDBJ databases">
        <authorList>
            <person name="Cremers G."/>
        </authorList>
    </citation>
    <scope>NUCLEOTIDE SEQUENCE</scope>
    <source>
        <strain evidence="5">Vvax</strain>
    </source>
</reference>
<dbReference type="InterPro" id="IPR050204">
    <property type="entry name" value="AraC_XylS_family_regulators"/>
</dbReference>
<keyword evidence="2" id="KW-0238">DNA-binding</keyword>
<dbReference type="RefSeq" id="WP_339093116.1">
    <property type="nucleotide sequence ID" value="NZ_LR743508.1"/>
</dbReference>
<protein>
    <submittedName>
        <fullName evidence="5">HTH-type transcriptional activator Btr</fullName>
    </submittedName>
</protein>
<evidence type="ECO:0000256" key="1">
    <source>
        <dbReference type="ARBA" id="ARBA00023015"/>
    </source>
</evidence>
<dbReference type="PROSITE" id="PS00041">
    <property type="entry name" value="HTH_ARAC_FAMILY_1"/>
    <property type="match status" value="1"/>
</dbReference>
<evidence type="ECO:0000256" key="3">
    <source>
        <dbReference type="ARBA" id="ARBA00023163"/>
    </source>
</evidence>
<dbReference type="GO" id="GO:0003700">
    <property type="term" value="F:DNA-binding transcription factor activity"/>
    <property type="evidence" value="ECO:0007669"/>
    <property type="project" value="InterPro"/>
</dbReference>
<gene>
    <name evidence="5" type="primary">btr_2</name>
    <name evidence="5" type="ORF">VVAX_05442</name>
</gene>
<dbReference type="PANTHER" id="PTHR46796">
    <property type="entry name" value="HTH-TYPE TRANSCRIPTIONAL ACTIVATOR RHAS-RELATED"/>
    <property type="match status" value="1"/>
</dbReference>
<dbReference type="SUPFAM" id="SSF46689">
    <property type="entry name" value="Homeodomain-like"/>
    <property type="match status" value="2"/>
</dbReference>
<dbReference type="AlphaFoldDB" id="A0A679JJK1"/>
<name>A0A679JJK1_VARPD</name>
<sequence length="317" mass="34779">MRADPSSSAASSPFIASFGPPVAAPQDTLGCTSGLLRNDHELSANGVRVYRKTVDGEQRQQVETDASGRGVLVGVSLRDGHRRRVLHEHHAASHDFRKGSIYIRDFSDRYRADLLGGFDFVLLEISHAALERAFDEKTGPRVGGIEPVGSATDDVLAHLAAALAPALARPTEASMLFVDQLCLAMTSYLVDHHGRSAPPGPPRTHRVLSRSHEARAKEMLRSKMDGSVSVAEIADACNLSRSYFIHAFRETTGQTPHQWLVAQRLERAQALLMDFERPLAEVAAACGFSDQSHFTRVFSQFTGTPPGSWRRKMRVDK</sequence>
<dbReference type="PRINTS" id="PR00032">
    <property type="entry name" value="HTHARAC"/>
</dbReference>
<dbReference type="PANTHER" id="PTHR46796:SF14">
    <property type="entry name" value="TRANSCRIPTIONAL REGULATORY PROTEIN"/>
    <property type="match status" value="1"/>
</dbReference>
<dbReference type="InterPro" id="IPR018062">
    <property type="entry name" value="HTH_AraC-typ_CS"/>
</dbReference>
<keyword evidence="1" id="KW-0805">Transcription regulation</keyword>
<dbReference type="SMART" id="SM00342">
    <property type="entry name" value="HTH_ARAC"/>
    <property type="match status" value="1"/>
</dbReference>
<dbReference type="InterPro" id="IPR009057">
    <property type="entry name" value="Homeodomain-like_sf"/>
</dbReference>
<dbReference type="GO" id="GO:0043565">
    <property type="term" value="F:sequence-specific DNA binding"/>
    <property type="evidence" value="ECO:0007669"/>
    <property type="project" value="InterPro"/>
</dbReference>
<feature type="domain" description="HTH araC/xylS-type" evidence="4">
    <location>
        <begin position="214"/>
        <end position="312"/>
    </location>
</feature>
<evidence type="ECO:0000256" key="2">
    <source>
        <dbReference type="ARBA" id="ARBA00023125"/>
    </source>
</evidence>
<dbReference type="InterPro" id="IPR018060">
    <property type="entry name" value="HTH_AraC"/>
</dbReference>
<keyword evidence="3" id="KW-0804">Transcription</keyword>
<evidence type="ECO:0000259" key="4">
    <source>
        <dbReference type="PROSITE" id="PS01124"/>
    </source>
</evidence>
<dbReference type="PROSITE" id="PS01124">
    <property type="entry name" value="HTH_ARAC_FAMILY_2"/>
    <property type="match status" value="1"/>
</dbReference>
<dbReference type="InterPro" id="IPR020449">
    <property type="entry name" value="Tscrpt_reg_AraC-type_HTH"/>
</dbReference>
<proteinExistence type="predicted"/>
<organism evidence="5">
    <name type="scientific">Variovorax paradoxus</name>
    <dbReference type="NCBI Taxonomy" id="34073"/>
    <lineage>
        <taxon>Bacteria</taxon>
        <taxon>Pseudomonadati</taxon>
        <taxon>Pseudomonadota</taxon>
        <taxon>Betaproteobacteria</taxon>
        <taxon>Burkholderiales</taxon>
        <taxon>Comamonadaceae</taxon>
        <taxon>Variovorax</taxon>
    </lineage>
</organism>
<dbReference type="EMBL" id="LR743508">
    <property type="protein sequence ID" value="CAA2109171.1"/>
    <property type="molecule type" value="Genomic_DNA"/>
</dbReference>
<dbReference type="Gene3D" id="1.10.10.60">
    <property type="entry name" value="Homeodomain-like"/>
    <property type="match status" value="2"/>
</dbReference>
<accession>A0A679JJK1</accession>
<evidence type="ECO:0000313" key="5">
    <source>
        <dbReference type="EMBL" id="CAA2109171.1"/>
    </source>
</evidence>
<dbReference type="Pfam" id="PF12833">
    <property type="entry name" value="HTH_18"/>
    <property type="match status" value="1"/>
</dbReference>